<dbReference type="KEGG" id="pnp:IJ22_12370"/>
<dbReference type="EMBL" id="CP013652">
    <property type="protein sequence ID" value="ALS21613.1"/>
    <property type="molecule type" value="Genomic_DNA"/>
</dbReference>
<keyword evidence="2" id="KW-1185">Reference proteome</keyword>
<accession>A0A0U2W2I7</accession>
<name>A0A0U2W2I7_9BACL</name>
<sequence length="54" mass="6192">MKDLLFEMAEIPEFYSLYLPACVEATLGYHPDIPFFRAIGHAWFGDRQDSPGEV</sequence>
<gene>
    <name evidence="1" type="ORF">IJ22_12370</name>
</gene>
<reference evidence="1 2" key="2">
    <citation type="journal article" date="2016" name="Genome Announc.">
        <title>Complete Genome Sequences of Two Interactive Moderate Thermophiles, Paenibacillus napthalenovorans 32O-Y and Paenibacillus sp. 32O-W.</title>
        <authorList>
            <person name="Butler R.R.III."/>
            <person name="Wang J."/>
            <person name="Stark B.C."/>
            <person name="Pombert J.F."/>
        </authorList>
    </citation>
    <scope>NUCLEOTIDE SEQUENCE [LARGE SCALE GENOMIC DNA]</scope>
    <source>
        <strain evidence="1 2">32O-Y</strain>
    </source>
</reference>
<dbReference type="Proteomes" id="UP000061660">
    <property type="component" value="Chromosome"/>
</dbReference>
<evidence type="ECO:0000313" key="1">
    <source>
        <dbReference type="EMBL" id="ALS21613.1"/>
    </source>
</evidence>
<evidence type="ECO:0000313" key="2">
    <source>
        <dbReference type="Proteomes" id="UP000061660"/>
    </source>
</evidence>
<reference evidence="2" key="1">
    <citation type="submission" date="2015-12" db="EMBL/GenBank/DDBJ databases">
        <title>Complete genome sequences of two moderately thermophilic Paenibacillus species.</title>
        <authorList>
            <person name="Butler R.III."/>
            <person name="Wang J."/>
            <person name="Stark B.C."/>
            <person name="Pombert J.-F."/>
        </authorList>
    </citation>
    <scope>NUCLEOTIDE SEQUENCE [LARGE SCALE GENOMIC DNA]</scope>
    <source>
        <strain evidence="2">32O-Y</strain>
    </source>
</reference>
<dbReference type="AlphaFoldDB" id="A0A0U2W2I7"/>
<organism evidence="1 2">
    <name type="scientific">Paenibacillus naphthalenovorans</name>
    <dbReference type="NCBI Taxonomy" id="162209"/>
    <lineage>
        <taxon>Bacteria</taxon>
        <taxon>Bacillati</taxon>
        <taxon>Bacillota</taxon>
        <taxon>Bacilli</taxon>
        <taxon>Bacillales</taxon>
        <taxon>Paenibacillaceae</taxon>
        <taxon>Paenibacillus</taxon>
    </lineage>
</organism>
<proteinExistence type="predicted"/>
<protein>
    <submittedName>
        <fullName evidence="1">Uncharacterized protein</fullName>
    </submittedName>
</protein>